<evidence type="ECO:0000313" key="1">
    <source>
        <dbReference type="EMBL" id="KAJ3525230.1"/>
    </source>
</evidence>
<organism evidence="1 2">
    <name type="scientific">Phlebia brevispora</name>
    <dbReference type="NCBI Taxonomy" id="194682"/>
    <lineage>
        <taxon>Eukaryota</taxon>
        <taxon>Fungi</taxon>
        <taxon>Dikarya</taxon>
        <taxon>Basidiomycota</taxon>
        <taxon>Agaricomycotina</taxon>
        <taxon>Agaricomycetes</taxon>
        <taxon>Polyporales</taxon>
        <taxon>Meruliaceae</taxon>
        <taxon>Phlebia</taxon>
    </lineage>
</organism>
<dbReference type="Proteomes" id="UP001148662">
    <property type="component" value="Unassembled WGS sequence"/>
</dbReference>
<proteinExistence type="predicted"/>
<reference evidence="1" key="1">
    <citation type="submission" date="2022-07" db="EMBL/GenBank/DDBJ databases">
        <title>Genome Sequence of Phlebia brevispora.</title>
        <authorList>
            <person name="Buettner E."/>
        </authorList>
    </citation>
    <scope>NUCLEOTIDE SEQUENCE</scope>
    <source>
        <strain evidence="1">MPL23</strain>
    </source>
</reference>
<comment type="caution">
    <text evidence="1">The sequence shown here is derived from an EMBL/GenBank/DDBJ whole genome shotgun (WGS) entry which is preliminary data.</text>
</comment>
<protein>
    <submittedName>
        <fullName evidence="1">Uncharacterized protein</fullName>
    </submittedName>
</protein>
<keyword evidence="2" id="KW-1185">Reference proteome</keyword>
<sequence>MLSTNSVLSSLYVDTATFTIVKTWEVLIPYRDKTSAHARHDASPIDIKSMNTIQRTTTPQRTLGPSPSHAPRASQNSVDATAVVYKVYAPAVLAQCPLCTTGDCSAKNAVRSACSESADISNTASTVDATASTVISIISTIVHSVTAKTADTVSTIGTDRIKRKDGASSSCASWDCADIHMAAPIQHRTLTTNDTGVPQQRFRVVRKKLVVLIVHAAGFALSSKFAFIPAVVGDPAPSARIPQCSIRRVAAYAVQSAYFLVQSDKVSSSADIHAEFLEYRQKSANFRHGELFVSPIDTAPEIVGVALLDQGVHDLCFLRVGF</sequence>
<accession>A0ACC1RT67</accession>
<gene>
    <name evidence="1" type="ORF">NM688_g8434</name>
</gene>
<dbReference type="EMBL" id="JANHOG010002265">
    <property type="protein sequence ID" value="KAJ3525230.1"/>
    <property type="molecule type" value="Genomic_DNA"/>
</dbReference>
<name>A0ACC1RT67_9APHY</name>
<evidence type="ECO:0000313" key="2">
    <source>
        <dbReference type="Proteomes" id="UP001148662"/>
    </source>
</evidence>